<evidence type="ECO:0000256" key="1">
    <source>
        <dbReference type="SAM" id="MobiDB-lite"/>
    </source>
</evidence>
<feature type="region of interest" description="Disordered" evidence="1">
    <location>
        <begin position="190"/>
        <end position="243"/>
    </location>
</feature>
<protein>
    <submittedName>
        <fullName evidence="2">Uncharacterized protein</fullName>
    </submittedName>
</protein>
<organism evidence="2">
    <name type="scientific">Polytomella parva</name>
    <dbReference type="NCBI Taxonomy" id="51329"/>
    <lineage>
        <taxon>Eukaryota</taxon>
        <taxon>Viridiplantae</taxon>
        <taxon>Chlorophyta</taxon>
        <taxon>core chlorophytes</taxon>
        <taxon>Chlorophyceae</taxon>
        <taxon>CS clade</taxon>
        <taxon>Chlamydomonadales</taxon>
        <taxon>Chlamydomonadaceae</taxon>
        <taxon>Polytomella</taxon>
    </lineage>
</organism>
<proteinExistence type="predicted"/>
<reference evidence="2" key="1">
    <citation type="submission" date="2021-01" db="EMBL/GenBank/DDBJ databases">
        <authorList>
            <person name="Corre E."/>
            <person name="Pelletier E."/>
            <person name="Niang G."/>
            <person name="Scheremetjew M."/>
            <person name="Finn R."/>
            <person name="Kale V."/>
            <person name="Holt S."/>
            <person name="Cochrane G."/>
            <person name="Meng A."/>
            <person name="Brown T."/>
            <person name="Cohen L."/>
        </authorList>
    </citation>
    <scope>NUCLEOTIDE SEQUENCE</scope>
    <source>
        <strain evidence="2">SAG 63-3</strain>
    </source>
</reference>
<dbReference type="EMBL" id="HBFM01001415">
    <property type="protein sequence ID" value="CAD8764405.1"/>
    <property type="molecule type" value="Transcribed_RNA"/>
</dbReference>
<feature type="compositionally biased region" description="Acidic residues" evidence="1">
    <location>
        <begin position="200"/>
        <end position="220"/>
    </location>
</feature>
<accession>A0A7S0UJY5</accession>
<evidence type="ECO:0000313" key="2">
    <source>
        <dbReference type="EMBL" id="CAD8764405.1"/>
    </source>
</evidence>
<sequence length="243" mass="27349">MSQNRKKTFNHVINLPDTIVKTSDGSEYVLTRCKDGKSVELKRKTQSTKREAPQEVLKNEPKSNPLSFLKNISFKHVAVAIFVLKGLMTIHEKYFSSKPEVKKTSKKDMGLDEDADVEAFIKDHGLILELIEDGCLSEKAIEELRDALDSIVRFGAVLPDGTFRPASGIAPLTADHFNTALFDKKSAEPRDESLWRIQEGVEEVEEEEEAKEEGEGDEGSQEEKQINEDVAETLKVSDDRRNL</sequence>
<gene>
    <name evidence="2" type="ORF">PPAR00522_LOCUS789</name>
</gene>
<name>A0A7S0UJY5_9CHLO</name>
<feature type="region of interest" description="Disordered" evidence="1">
    <location>
        <begin position="41"/>
        <end position="60"/>
    </location>
</feature>
<dbReference type="AlphaFoldDB" id="A0A7S0UJY5"/>